<accession>A0A3P7LZK5</accession>
<gene>
    <name evidence="1" type="ORF">DILT_LOCUS12324</name>
</gene>
<keyword evidence="2" id="KW-1185">Reference proteome</keyword>
<name>A0A3P7LZK5_DIBLA</name>
<proteinExistence type="predicted"/>
<evidence type="ECO:0000313" key="1">
    <source>
        <dbReference type="EMBL" id="VDN16493.1"/>
    </source>
</evidence>
<organism evidence="1 2">
    <name type="scientific">Dibothriocephalus latus</name>
    <name type="common">Fish tapeworm</name>
    <name type="synonym">Diphyllobothrium latum</name>
    <dbReference type="NCBI Taxonomy" id="60516"/>
    <lineage>
        <taxon>Eukaryota</taxon>
        <taxon>Metazoa</taxon>
        <taxon>Spiralia</taxon>
        <taxon>Lophotrochozoa</taxon>
        <taxon>Platyhelminthes</taxon>
        <taxon>Cestoda</taxon>
        <taxon>Eucestoda</taxon>
        <taxon>Diphyllobothriidea</taxon>
        <taxon>Diphyllobothriidae</taxon>
        <taxon>Dibothriocephalus</taxon>
    </lineage>
</organism>
<dbReference type="AlphaFoldDB" id="A0A3P7LZK5"/>
<dbReference type="OrthoDB" id="6220226at2759"/>
<reference evidence="1 2" key="1">
    <citation type="submission" date="2018-11" db="EMBL/GenBank/DDBJ databases">
        <authorList>
            <consortium name="Pathogen Informatics"/>
        </authorList>
    </citation>
    <scope>NUCLEOTIDE SEQUENCE [LARGE SCALE GENOMIC DNA]</scope>
</reference>
<evidence type="ECO:0000313" key="2">
    <source>
        <dbReference type="Proteomes" id="UP000281553"/>
    </source>
</evidence>
<dbReference type="Proteomes" id="UP000281553">
    <property type="component" value="Unassembled WGS sequence"/>
</dbReference>
<dbReference type="EMBL" id="UYRU01066012">
    <property type="protein sequence ID" value="VDN16493.1"/>
    <property type="molecule type" value="Genomic_DNA"/>
</dbReference>
<dbReference type="CDD" id="cd21454">
    <property type="entry name" value="DLC-like_TAL"/>
    <property type="match status" value="1"/>
</dbReference>
<sequence length="100" mass="11712">MENPPPELFLYVYDELAESRVRLRRKDYETFLLKWGVDAKKAEELPQEILKRIEPIYGKGWTIYVTDGRVWAMQVHQPGSNLVFAYKGNVYGLYQCPVGK</sequence>
<protein>
    <submittedName>
        <fullName evidence="1">Uncharacterized protein</fullName>
    </submittedName>
</protein>